<dbReference type="PROSITE" id="PS50112">
    <property type="entry name" value="PAS"/>
    <property type="match status" value="3"/>
</dbReference>
<name>A0A433UWU7_ANAVA</name>
<feature type="domain" description="PAC" evidence="10">
    <location>
        <begin position="654"/>
        <end position="707"/>
    </location>
</feature>
<keyword evidence="6" id="KW-0902">Two-component regulatory system</keyword>
<dbReference type="PANTHER" id="PTHR43304">
    <property type="entry name" value="PHYTOCHROME-LIKE PROTEIN CPH1"/>
    <property type="match status" value="1"/>
</dbReference>
<keyword evidence="5" id="KW-0418">Kinase</keyword>
<dbReference type="CDD" id="cd00082">
    <property type="entry name" value="HisKA"/>
    <property type="match status" value="1"/>
</dbReference>
<dbReference type="InterPro" id="IPR003594">
    <property type="entry name" value="HATPase_dom"/>
</dbReference>
<dbReference type="PROSITE" id="PS50113">
    <property type="entry name" value="PAC"/>
    <property type="match status" value="4"/>
</dbReference>
<dbReference type="Proteomes" id="UP000276103">
    <property type="component" value="Unassembled WGS sequence"/>
</dbReference>
<feature type="domain" description="PAS" evidence="9">
    <location>
        <begin position="167"/>
        <end position="242"/>
    </location>
</feature>
<feature type="domain" description="PAC" evidence="10">
    <location>
        <begin position="245"/>
        <end position="296"/>
    </location>
</feature>
<dbReference type="InterPro" id="IPR000700">
    <property type="entry name" value="PAS-assoc_C"/>
</dbReference>
<dbReference type="InterPro" id="IPR035965">
    <property type="entry name" value="PAS-like_dom_sf"/>
</dbReference>
<gene>
    <name evidence="11" type="ORF">DSM107003_13970</name>
</gene>
<dbReference type="InterPro" id="IPR005467">
    <property type="entry name" value="His_kinase_dom"/>
</dbReference>
<dbReference type="SUPFAM" id="SSF55874">
    <property type="entry name" value="ATPase domain of HSP90 chaperone/DNA topoisomerase II/histidine kinase"/>
    <property type="match status" value="1"/>
</dbReference>
<evidence type="ECO:0000256" key="2">
    <source>
        <dbReference type="ARBA" id="ARBA00012438"/>
    </source>
</evidence>
<evidence type="ECO:0000256" key="1">
    <source>
        <dbReference type="ARBA" id="ARBA00000085"/>
    </source>
</evidence>
<dbReference type="CDD" id="cd00130">
    <property type="entry name" value="PAS"/>
    <property type="match status" value="5"/>
</dbReference>
<dbReference type="NCBIfam" id="TIGR00229">
    <property type="entry name" value="sensory_box"/>
    <property type="match status" value="4"/>
</dbReference>
<dbReference type="InterPro" id="IPR036097">
    <property type="entry name" value="HisK_dim/P_sf"/>
</dbReference>
<comment type="caution">
    <text evidence="11">The sequence shown here is derived from an EMBL/GenBank/DDBJ whole genome shotgun (WGS) entry which is preliminary data.</text>
</comment>
<dbReference type="SMART" id="SM00387">
    <property type="entry name" value="HATPase_c"/>
    <property type="match status" value="1"/>
</dbReference>
<dbReference type="SMART" id="SM00086">
    <property type="entry name" value="PAC"/>
    <property type="match status" value="4"/>
</dbReference>
<reference evidence="11 12" key="1">
    <citation type="journal article" date="2019" name="Genome Biol. Evol.">
        <title>Day and night: Metabolic profiles and evolutionary relationships of six axenic non-marine cyanobacteria.</title>
        <authorList>
            <person name="Will S.E."/>
            <person name="Henke P."/>
            <person name="Boedeker C."/>
            <person name="Huang S."/>
            <person name="Brinkmann H."/>
            <person name="Rohde M."/>
            <person name="Jarek M."/>
            <person name="Friedl T."/>
            <person name="Seufert S."/>
            <person name="Schumacher M."/>
            <person name="Overmann J."/>
            <person name="Neumann-Schaal M."/>
            <person name="Petersen J."/>
        </authorList>
    </citation>
    <scope>NUCLEOTIDE SEQUENCE [LARGE SCALE GENOMIC DNA]</scope>
    <source>
        <strain evidence="11 12">SAG 1403-4b</strain>
    </source>
</reference>
<dbReference type="AlphaFoldDB" id="A0A433UWU7"/>
<dbReference type="Pfam" id="PF08448">
    <property type="entry name" value="PAS_4"/>
    <property type="match status" value="2"/>
</dbReference>
<keyword evidence="7" id="KW-0175">Coiled coil</keyword>
<evidence type="ECO:0000256" key="7">
    <source>
        <dbReference type="SAM" id="Coils"/>
    </source>
</evidence>
<evidence type="ECO:0000256" key="3">
    <source>
        <dbReference type="ARBA" id="ARBA00022553"/>
    </source>
</evidence>
<dbReference type="InterPro" id="IPR013655">
    <property type="entry name" value="PAS_fold_3"/>
</dbReference>
<organism evidence="11 12">
    <name type="scientific">Trichormus variabilis SAG 1403-4b</name>
    <dbReference type="NCBI Taxonomy" id="447716"/>
    <lineage>
        <taxon>Bacteria</taxon>
        <taxon>Bacillati</taxon>
        <taxon>Cyanobacteriota</taxon>
        <taxon>Cyanophyceae</taxon>
        <taxon>Nostocales</taxon>
        <taxon>Nostocaceae</taxon>
        <taxon>Trichormus</taxon>
    </lineage>
</organism>
<feature type="domain" description="PAS" evidence="9">
    <location>
        <begin position="575"/>
        <end position="638"/>
    </location>
</feature>
<dbReference type="PROSITE" id="PS50109">
    <property type="entry name" value="HIS_KIN"/>
    <property type="match status" value="1"/>
</dbReference>
<dbReference type="PRINTS" id="PR00344">
    <property type="entry name" value="BCTRLSENSOR"/>
</dbReference>
<evidence type="ECO:0000256" key="6">
    <source>
        <dbReference type="ARBA" id="ARBA00023012"/>
    </source>
</evidence>
<evidence type="ECO:0000313" key="12">
    <source>
        <dbReference type="Proteomes" id="UP000276103"/>
    </source>
</evidence>
<dbReference type="RefSeq" id="WP_127053227.1">
    <property type="nucleotide sequence ID" value="NZ_RSCM01000003.1"/>
</dbReference>
<feature type="domain" description="Histidine kinase" evidence="8">
    <location>
        <begin position="741"/>
        <end position="992"/>
    </location>
</feature>
<dbReference type="Pfam" id="PF08447">
    <property type="entry name" value="PAS_3"/>
    <property type="match status" value="3"/>
</dbReference>
<dbReference type="Gene3D" id="3.30.565.10">
    <property type="entry name" value="Histidine kinase-like ATPase, C-terminal domain"/>
    <property type="match status" value="1"/>
</dbReference>
<feature type="coiled-coil region" evidence="7">
    <location>
        <begin position="287"/>
        <end position="318"/>
    </location>
</feature>
<dbReference type="SUPFAM" id="SSF47384">
    <property type="entry name" value="Homodimeric domain of signal transducing histidine kinase"/>
    <property type="match status" value="1"/>
</dbReference>
<dbReference type="PANTHER" id="PTHR43304:SF1">
    <property type="entry name" value="PAC DOMAIN-CONTAINING PROTEIN"/>
    <property type="match status" value="1"/>
</dbReference>
<dbReference type="Gene3D" id="1.10.287.130">
    <property type="match status" value="1"/>
</dbReference>
<dbReference type="InterPro" id="IPR004358">
    <property type="entry name" value="Sig_transdc_His_kin-like_C"/>
</dbReference>
<keyword evidence="4" id="KW-0808">Transferase</keyword>
<dbReference type="InterPro" id="IPR001610">
    <property type="entry name" value="PAC"/>
</dbReference>
<comment type="catalytic activity">
    <reaction evidence="1">
        <text>ATP + protein L-histidine = ADP + protein N-phospho-L-histidine.</text>
        <dbReference type="EC" id="2.7.13.3"/>
    </reaction>
</comment>
<dbReference type="Gene3D" id="3.30.450.20">
    <property type="entry name" value="PAS domain"/>
    <property type="match status" value="5"/>
</dbReference>
<evidence type="ECO:0000256" key="4">
    <source>
        <dbReference type="ARBA" id="ARBA00022679"/>
    </source>
</evidence>
<proteinExistence type="predicted"/>
<evidence type="ECO:0000259" key="9">
    <source>
        <dbReference type="PROSITE" id="PS50112"/>
    </source>
</evidence>
<dbReference type="InterPro" id="IPR036890">
    <property type="entry name" value="HATPase_C_sf"/>
</dbReference>
<evidence type="ECO:0000259" key="8">
    <source>
        <dbReference type="PROSITE" id="PS50109"/>
    </source>
</evidence>
<protein>
    <recommendedName>
        <fullName evidence="2">histidine kinase</fullName>
        <ecNumber evidence="2">2.7.13.3</ecNumber>
    </recommendedName>
</protein>
<evidence type="ECO:0000259" key="10">
    <source>
        <dbReference type="PROSITE" id="PS50113"/>
    </source>
</evidence>
<dbReference type="InterPro" id="IPR003661">
    <property type="entry name" value="HisK_dim/P_dom"/>
</dbReference>
<keyword evidence="3" id="KW-0597">Phosphoprotein</keyword>
<feature type="domain" description="PAC" evidence="10">
    <location>
        <begin position="523"/>
        <end position="574"/>
    </location>
</feature>
<dbReference type="EC" id="2.7.13.3" evidence="2"/>
<dbReference type="Pfam" id="PF02518">
    <property type="entry name" value="HATPase_c"/>
    <property type="match status" value="1"/>
</dbReference>
<dbReference type="GO" id="GO:0000155">
    <property type="term" value="F:phosphorelay sensor kinase activity"/>
    <property type="evidence" value="ECO:0007669"/>
    <property type="project" value="InterPro"/>
</dbReference>
<accession>A0A433UWU7</accession>
<dbReference type="InterPro" id="IPR052162">
    <property type="entry name" value="Sensor_kinase/Photoreceptor"/>
</dbReference>
<dbReference type="SMART" id="SM00091">
    <property type="entry name" value="PAS"/>
    <property type="match status" value="5"/>
</dbReference>
<dbReference type="EMBL" id="RSCM01000003">
    <property type="protein sequence ID" value="RUS98309.1"/>
    <property type="molecule type" value="Genomic_DNA"/>
</dbReference>
<dbReference type="InterPro" id="IPR013656">
    <property type="entry name" value="PAS_4"/>
</dbReference>
<evidence type="ECO:0000313" key="11">
    <source>
        <dbReference type="EMBL" id="RUS98309.1"/>
    </source>
</evidence>
<dbReference type="OrthoDB" id="500279at2"/>
<dbReference type="InterPro" id="IPR000014">
    <property type="entry name" value="PAS"/>
</dbReference>
<evidence type="ECO:0000256" key="5">
    <source>
        <dbReference type="ARBA" id="ARBA00022777"/>
    </source>
</evidence>
<feature type="domain" description="PAS" evidence="9">
    <location>
        <begin position="446"/>
        <end position="520"/>
    </location>
</feature>
<keyword evidence="12" id="KW-1185">Reference proteome</keyword>
<sequence>MSSDLITVNKNTYDSLQQELVELRQLVDRLSQAQLSTSHRYNHEQMGVFIEYTPAAIAIFDRQMRYVLANRRWRQDYRLGVEEIIGRCHYEVFPEISPSCREIHQRCLAGAIEQCEEQLFKQADGTIEWVKGEIHPWYRNSTEIGGIIMFTEVITTRKQAEIALAESERRLRDIATNLPGAIFQFTNRNGVWKVDYMSDFIWELAGITASEIMQDLNSFIALIHPEDFNSYISSVVEAIENSIPWHYEGRLIKPNGEIIWWQGDSTPTQNQQGENIFCGVLLDITARKQAEESLKKLNEELEAKVEERTTALSQSEARFQRLADNLPGMMYEFRLSTDGEMFFPYVSSGCRELLELEPEQIQKDGSLIFNHIHPHDLPKITSRIFHSAQTLENYEAEWRVNTNYEHQKWVKAIAKPERQPDETVLWYGCLFDISELKQAEVQLQEKEEFLRIIYEGITQLIFVVNVLENGDFACAGYNPSGEKILGINQEDLIGKTPEYLHGEIEGARVRKRYQNCIESGEIISYEEFLTIKNEPTWWLTTLNPIQDSDGKIYRIVGTTMNITERKQAEEALKESQHFIQRIADSSPNILYIFDLEEKRNIYANKDILDSLGYSNQEIKQQESNFINKITHPEDLEKITAHWQSFSDIKDGEILEIEYRVRQANGEWCWFYSRDTIFNRNSNGQVKQILGVATDITERKNAEIILQQQATNLENTLRDLKQAQIQLIHSEKMSSLGNMVAGIAHEINNPVNFIHGNIFPASEYIHEFLSLIQLYQEYFPEPPAEIQEKIADIELDFLKTDLIKILNSMSLGTERIREIVLSLRNFSRLDEAEIKTVNIHEGLDSTLMILHHRLKPKPNNAEFHIIKNYGDLPLIKCYPGQLNQVFMNILSNAIDALEEADLYNKPKEIHVITEMINSDRLAIRIIDNGVGISEEIISKLFDPFFTTKDVGKGTGLGLSISYQIIVDKHNGNLSCHSTLGEGTEFIIEIPTTQLPVQKNVDF</sequence>
<dbReference type="SUPFAM" id="SSF55785">
    <property type="entry name" value="PYP-like sensor domain (PAS domain)"/>
    <property type="match status" value="5"/>
</dbReference>
<feature type="domain" description="PAC" evidence="10">
    <location>
        <begin position="113"/>
        <end position="166"/>
    </location>
</feature>